<dbReference type="NCBIfam" id="TIGR03347">
    <property type="entry name" value="VI_chp_1"/>
    <property type="match status" value="1"/>
</dbReference>
<dbReference type="EMBL" id="CP074352">
    <property type="protein sequence ID" value="UYU31330.1"/>
    <property type="molecule type" value="Genomic_DNA"/>
</dbReference>
<gene>
    <name evidence="1" type="primary">tssG</name>
    <name evidence="1" type="ORF">KFZ77_16040</name>
</gene>
<dbReference type="Pfam" id="PF06996">
    <property type="entry name" value="T6SS_TssG"/>
    <property type="match status" value="1"/>
</dbReference>
<name>A0ABY6JBV7_9ENTR</name>
<dbReference type="Proteomes" id="UP001156318">
    <property type="component" value="Chromosome"/>
</dbReference>
<proteinExistence type="predicted"/>
<keyword evidence="2" id="KW-1185">Reference proteome</keyword>
<protein>
    <submittedName>
        <fullName evidence="1">Type VI secretion system baseplate subunit TssG</fullName>
    </submittedName>
</protein>
<dbReference type="InterPro" id="IPR010732">
    <property type="entry name" value="T6SS_TssG-like"/>
</dbReference>
<evidence type="ECO:0000313" key="1">
    <source>
        <dbReference type="EMBL" id="UYU31330.1"/>
    </source>
</evidence>
<dbReference type="PANTHER" id="PTHR35564:SF4">
    <property type="entry name" value="CYTOPLASMIC PROTEIN"/>
    <property type="match status" value="1"/>
</dbReference>
<sequence>MKGRVFPYDISSGEMPPWCFKSEPWRTGFISMMRMIAARTPTFPPPGRASLPEQECFRIGQQAHMVFPPREVAQLSLEQDKINIMLFGLGVWGPQGAMPLHMTEQAYTRSELHDQTLIDFLNIFHHRSLSHLYRAWFVAQDTASLDRLDDERFSRYVANLVGLNPEEYSTSPLPGHARLASSAHLVRESRNPEGLSGALHYYFGIPVIIEEFSPQWIFLDAVDQSELGNNETSLTLGETAILGNTVKDKQHKFRLILGPLTLKQYMRFSVWGQDLPVLREWVRNFVGFEYAWDVKLILASDEVPEATLNGSHQLGYATWLARDTSDEPVSGMSFEPELSL</sequence>
<accession>A0ABY6JBV7</accession>
<evidence type="ECO:0000313" key="2">
    <source>
        <dbReference type="Proteomes" id="UP001156318"/>
    </source>
</evidence>
<dbReference type="PANTHER" id="PTHR35564">
    <property type="match status" value="1"/>
</dbReference>
<organism evidence="1 2">
    <name type="scientific">Siccibacter colletis</name>
    <dbReference type="NCBI Taxonomy" id="1505757"/>
    <lineage>
        <taxon>Bacteria</taxon>
        <taxon>Pseudomonadati</taxon>
        <taxon>Pseudomonadota</taxon>
        <taxon>Gammaproteobacteria</taxon>
        <taxon>Enterobacterales</taxon>
        <taxon>Enterobacteriaceae</taxon>
        <taxon>Siccibacter</taxon>
    </lineage>
</organism>
<reference evidence="1 2" key="1">
    <citation type="submission" date="2021-05" db="EMBL/GenBank/DDBJ databases">
        <title>Isolation, identification, and the growth promoting effects of Pantoea dispersa strain YSD J2 from the aboveground leaves of Cyperus esculentus L.Var. Sativus.</title>
        <authorList>
            <person name="Wang S."/>
            <person name="Tang X.M."/>
            <person name="Huang Y.N."/>
        </authorList>
    </citation>
    <scope>NUCLEOTIDE SEQUENCE [LARGE SCALE GENOMIC DNA]</scope>
    <source>
        <strain evidence="2">YSD YN2</strain>
    </source>
</reference>
<dbReference type="RefSeq" id="WP_406678786.1">
    <property type="nucleotide sequence ID" value="NZ_CP074352.1"/>
</dbReference>